<protein>
    <submittedName>
        <fullName evidence="1">Uncharacterized protein</fullName>
    </submittedName>
</protein>
<proteinExistence type="predicted"/>
<keyword evidence="2" id="KW-1185">Reference proteome</keyword>
<evidence type="ECO:0000313" key="1">
    <source>
        <dbReference type="EMBL" id="SOC55197.1"/>
    </source>
</evidence>
<dbReference type="PANTHER" id="PTHR34724">
    <property type="entry name" value="OS12G0596101 PROTEIN"/>
    <property type="match status" value="1"/>
</dbReference>
<dbReference type="EMBL" id="OBQK01000004">
    <property type="protein sequence ID" value="SOC55197.1"/>
    <property type="molecule type" value="Genomic_DNA"/>
</dbReference>
<evidence type="ECO:0000313" key="2">
    <source>
        <dbReference type="Proteomes" id="UP000219688"/>
    </source>
</evidence>
<name>A0A285VMS4_9MICO</name>
<dbReference type="PANTHER" id="PTHR34724:SF2">
    <property type="entry name" value="OS12G0596101 PROTEIN"/>
    <property type="match status" value="1"/>
</dbReference>
<dbReference type="RefSeq" id="WP_097187879.1">
    <property type="nucleotide sequence ID" value="NZ_OBQK01000004.1"/>
</dbReference>
<sequence length="61" mass="6379">MCRSVSCKVCGKTTWAGCGQHVDQVMAGVPRTDRCPGHTEAEQQSATAGRGGFLSRLLGQG</sequence>
<dbReference type="AlphaFoldDB" id="A0A285VMS4"/>
<accession>A0A285VMS4</accession>
<dbReference type="Proteomes" id="UP000219688">
    <property type="component" value="Unassembled WGS sequence"/>
</dbReference>
<reference evidence="2" key="1">
    <citation type="submission" date="2017-08" db="EMBL/GenBank/DDBJ databases">
        <authorList>
            <person name="Varghese N."/>
            <person name="Submissions S."/>
        </authorList>
    </citation>
    <scope>NUCLEOTIDE SEQUENCE [LARGE SCALE GENOMIC DNA]</scope>
    <source>
        <strain evidence="2">USBA17B2</strain>
    </source>
</reference>
<gene>
    <name evidence="1" type="ORF">SAMN05421879_104256</name>
</gene>
<organism evidence="1 2">
    <name type="scientific">Ornithinimicrobium cerasi</name>
    <dbReference type="NCBI Taxonomy" id="2248773"/>
    <lineage>
        <taxon>Bacteria</taxon>
        <taxon>Bacillati</taxon>
        <taxon>Actinomycetota</taxon>
        <taxon>Actinomycetes</taxon>
        <taxon>Micrococcales</taxon>
        <taxon>Ornithinimicrobiaceae</taxon>
        <taxon>Ornithinimicrobium</taxon>
    </lineage>
</organism>